<comment type="caution">
    <text evidence="2">The sequence shown here is derived from an EMBL/GenBank/DDBJ whole genome shotgun (WGS) entry which is preliminary data.</text>
</comment>
<evidence type="ECO:0000313" key="3">
    <source>
        <dbReference type="Proteomes" id="UP001239994"/>
    </source>
</evidence>
<feature type="compositionally biased region" description="Polar residues" evidence="1">
    <location>
        <begin position="50"/>
        <end position="92"/>
    </location>
</feature>
<gene>
    <name evidence="2" type="ORF">P4O66_018522</name>
</gene>
<protein>
    <submittedName>
        <fullName evidence="2">Uncharacterized protein</fullName>
    </submittedName>
</protein>
<feature type="region of interest" description="Disordered" evidence="1">
    <location>
        <begin position="50"/>
        <end position="108"/>
    </location>
</feature>
<accession>A0AAD8YQS4</accession>
<evidence type="ECO:0000256" key="1">
    <source>
        <dbReference type="SAM" id="MobiDB-lite"/>
    </source>
</evidence>
<evidence type="ECO:0000313" key="2">
    <source>
        <dbReference type="EMBL" id="KAK1785091.1"/>
    </source>
</evidence>
<name>A0AAD8YQS4_9TELE</name>
<dbReference type="EMBL" id="JAROKS010000026">
    <property type="protein sequence ID" value="KAK1785091.1"/>
    <property type="molecule type" value="Genomic_DNA"/>
</dbReference>
<proteinExistence type="predicted"/>
<reference evidence="2" key="1">
    <citation type="submission" date="2023-03" db="EMBL/GenBank/DDBJ databases">
        <title>Electrophorus voltai genome.</title>
        <authorList>
            <person name="Bian C."/>
        </authorList>
    </citation>
    <scope>NUCLEOTIDE SEQUENCE</scope>
    <source>
        <strain evidence="2">CB-2022</strain>
        <tissue evidence="2">Muscle</tissue>
    </source>
</reference>
<organism evidence="2 3">
    <name type="scientific">Electrophorus voltai</name>
    <dbReference type="NCBI Taxonomy" id="2609070"/>
    <lineage>
        <taxon>Eukaryota</taxon>
        <taxon>Metazoa</taxon>
        <taxon>Chordata</taxon>
        <taxon>Craniata</taxon>
        <taxon>Vertebrata</taxon>
        <taxon>Euteleostomi</taxon>
        <taxon>Actinopterygii</taxon>
        <taxon>Neopterygii</taxon>
        <taxon>Teleostei</taxon>
        <taxon>Ostariophysi</taxon>
        <taxon>Gymnotiformes</taxon>
        <taxon>Gymnotoidei</taxon>
        <taxon>Gymnotidae</taxon>
        <taxon>Electrophorus</taxon>
    </lineage>
</organism>
<dbReference type="AlphaFoldDB" id="A0AAD8YQS4"/>
<dbReference type="Proteomes" id="UP001239994">
    <property type="component" value="Unassembled WGS sequence"/>
</dbReference>
<sequence length="128" mass="14178">MSHYLPPYTKLVLLSVWAEIRLWVVKTGSKSVQSTSWGYKPQCLSEHESVPQQLAAQHYPSPSNQSDLPSSCQGEVDTMSNGGQQTGSSCTESIHRGAPSSSHRRMNIGTNDHRMHLLLLQIKSFNSP</sequence>
<keyword evidence="3" id="KW-1185">Reference proteome</keyword>